<dbReference type="SUPFAM" id="SSF48403">
    <property type="entry name" value="Ankyrin repeat"/>
    <property type="match status" value="1"/>
</dbReference>
<organism evidence="2 3">
    <name type="scientific">Vitrella brassicaformis (strain CCMP3155)</name>
    <dbReference type="NCBI Taxonomy" id="1169540"/>
    <lineage>
        <taxon>Eukaryota</taxon>
        <taxon>Sar</taxon>
        <taxon>Alveolata</taxon>
        <taxon>Colpodellida</taxon>
        <taxon>Vitrellaceae</taxon>
        <taxon>Vitrella</taxon>
    </lineage>
</organism>
<sequence>MAQLSSAASQAPPPAVPPHGCKGLDDVDIVPDEGVSVVTRQLLEGCIRRTVTEAAQVTQLIRQGADPRAVGGLRVRGTTDDPYWRYRCLSFAIDSPTDSLSFSAQSGAYGSVPVVLPQWSSRQLQHDILNALIDGGADVNAGGGGGSSTPIMVAIRAGNLTAVEVLLARQVDVRGFAVMRLPYVGGAAPSATREYEDATISVFRRLLQHDSTLAAERGGPGGDSLVNLAAMAPSSFFSQSFIDQYLTLITSHRADMTAADNRAIPPLQLAALRNSPCVAHWLCRHLTADNVNRGMTNQPNHTPLAVAADWLNRHIQQQQQQGEEHSRWIRQYKTIIGVLLRGGAAPSIARLPTATDQRRHRHLVLAEYATVLNELSEVVMSAINGALAPQRDHSLLLARLLPLAPHHDGAHPHPSPSNMAFGPHEAEAIGWKIGAFLHEPPAAVAAINQYLIGESLLRRRVGAAVGHFVKSAAHPDEQQQGGGGRDAIPAAGRQARQGDRPAAAVLRREGQPWCGAPPGGCA</sequence>
<reference evidence="2 3" key="1">
    <citation type="submission" date="2014-11" db="EMBL/GenBank/DDBJ databases">
        <authorList>
            <person name="Zhu J."/>
            <person name="Qi W."/>
            <person name="Song R."/>
        </authorList>
    </citation>
    <scope>NUCLEOTIDE SEQUENCE [LARGE SCALE GENOMIC DNA]</scope>
</reference>
<proteinExistence type="predicted"/>
<protein>
    <submittedName>
        <fullName evidence="2">Uncharacterized protein</fullName>
    </submittedName>
</protein>
<dbReference type="Gene3D" id="1.25.40.20">
    <property type="entry name" value="Ankyrin repeat-containing domain"/>
    <property type="match status" value="2"/>
</dbReference>
<evidence type="ECO:0000313" key="3">
    <source>
        <dbReference type="Proteomes" id="UP000041254"/>
    </source>
</evidence>
<dbReference type="InParanoid" id="A0A0G4GGP2"/>
<dbReference type="InterPro" id="IPR036770">
    <property type="entry name" value="Ankyrin_rpt-contain_sf"/>
</dbReference>
<dbReference type="VEuPathDB" id="CryptoDB:Vbra_22992"/>
<gene>
    <name evidence="2" type="ORF">Vbra_22992</name>
</gene>
<dbReference type="PhylomeDB" id="A0A0G4GGP2"/>
<feature type="region of interest" description="Disordered" evidence="1">
    <location>
        <begin position="471"/>
        <end position="522"/>
    </location>
</feature>
<accession>A0A0G4GGP2</accession>
<keyword evidence="3" id="KW-1185">Reference proteome</keyword>
<dbReference type="AlphaFoldDB" id="A0A0G4GGP2"/>
<evidence type="ECO:0000313" key="2">
    <source>
        <dbReference type="EMBL" id="CEM28810.1"/>
    </source>
</evidence>
<evidence type="ECO:0000256" key="1">
    <source>
        <dbReference type="SAM" id="MobiDB-lite"/>
    </source>
</evidence>
<feature type="region of interest" description="Disordered" evidence="1">
    <location>
        <begin position="1"/>
        <end position="24"/>
    </location>
</feature>
<dbReference type="EMBL" id="CDMY01000660">
    <property type="protein sequence ID" value="CEM28810.1"/>
    <property type="molecule type" value="Genomic_DNA"/>
</dbReference>
<dbReference type="Proteomes" id="UP000041254">
    <property type="component" value="Unassembled WGS sequence"/>
</dbReference>
<name>A0A0G4GGP2_VITBC</name>
<feature type="compositionally biased region" description="Low complexity" evidence="1">
    <location>
        <begin position="1"/>
        <end position="10"/>
    </location>
</feature>